<evidence type="ECO:0000313" key="8">
    <source>
        <dbReference type="Proteomes" id="UP001295423"/>
    </source>
</evidence>
<organism evidence="7 8">
    <name type="scientific">Cylindrotheca closterium</name>
    <dbReference type="NCBI Taxonomy" id="2856"/>
    <lineage>
        <taxon>Eukaryota</taxon>
        <taxon>Sar</taxon>
        <taxon>Stramenopiles</taxon>
        <taxon>Ochrophyta</taxon>
        <taxon>Bacillariophyta</taxon>
        <taxon>Bacillariophyceae</taxon>
        <taxon>Bacillariophycidae</taxon>
        <taxon>Bacillariales</taxon>
        <taxon>Bacillariaceae</taxon>
        <taxon>Cylindrotheca</taxon>
    </lineage>
</organism>
<dbReference type="AlphaFoldDB" id="A0AAD2G087"/>
<comment type="caution">
    <text evidence="7">The sequence shown here is derived from an EMBL/GenBank/DDBJ whole genome shotgun (WGS) entry which is preliminary data.</text>
</comment>
<reference evidence="7" key="1">
    <citation type="submission" date="2023-08" db="EMBL/GenBank/DDBJ databases">
        <authorList>
            <person name="Audoor S."/>
            <person name="Bilcke G."/>
        </authorList>
    </citation>
    <scope>NUCLEOTIDE SEQUENCE</scope>
</reference>
<dbReference type="PANTHER" id="PTHR43836">
    <property type="entry name" value="CATECHOL O-METHYLTRANSFERASE 1-RELATED"/>
    <property type="match status" value="1"/>
</dbReference>
<keyword evidence="5" id="KW-0128">Catecholamine metabolism</keyword>
<proteinExistence type="inferred from homology"/>
<evidence type="ECO:0000256" key="3">
    <source>
        <dbReference type="ARBA" id="ARBA00022679"/>
    </source>
</evidence>
<keyword evidence="2" id="KW-0489">Methyltransferase</keyword>
<dbReference type="Proteomes" id="UP001295423">
    <property type="component" value="Unassembled WGS sequence"/>
</dbReference>
<evidence type="ECO:0000256" key="6">
    <source>
        <dbReference type="ARBA" id="ARBA00023453"/>
    </source>
</evidence>
<keyword evidence="8" id="KW-1185">Reference proteome</keyword>
<evidence type="ECO:0000313" key="7">
    <source>
        <dbReference type="EMBL" id="CAJ1959056.1"/>
    </source>
</evidence>
<dbReference type="PANTHER" id="PTHR43836:SF2">
    <property type="entry name" value="CATECHOL O-METHYLTRANSFERASE 1-RELATED"/>
    <property type="match status" value="1"/>
</dbReference>
<gene>
    <name evidence="7" type="ORF">CYCCA115_LOCUS17488</name>
</gene>
<evidence type="ECO:0000256" key="1">
    <source>
        <dbReference type="ARBA" id="ARBA00012880"/>
    </source>
</evidence>
<sequence>MAEDPFACFDDDNSESRNEVAAETEIVKRDPTCGILAFHAGTEQALLNHVTSTVSKSKASSVDAGFILESIDEFCMQRHWMMHVGPKKAPILASFLTQMCADIAKKEHITLVELGTYTGYSSIMISKELLEMGVNFTIYSVEVVEGNAQVAQALVKLAGVQDSVKILLLDPRKETLSTKLREAMGAGATIDFLFIDHDKSLYLPDLKQIEKAGYLKCGSYVAADNVVFAGIDDYRQYIGELVKNGIVESRLEESWLEYCEPDFVTDNSKNDLMKDGIELSIYLKDP</sequence>
<dbReference type="InterPro" id="IPR002935">
    <property type="entry name" value="SAM_O-MeTrfase"/>
</dbReference>
<dbReference type="InterPro" id="IPR029063">
    <property type="entry name" value="SAM-dependent_MTases_sf"/>
</dbReference>
<dbReference type="GO" id="GO:0016206">
    <property type="term" value="F:catechol O-methyltransferase activity"/>
    <property type="evidence" value="ECO:0007669"/>
    <property type="project" value="UniProtKB-EC"/>
</dbReference>
<keyword evidence="4" id="KW-0949">S-adenosyl-L-methionine</keyword>
<comment type="similarity">
    <text evidence="6">Belongs to the class I-like SAM-binding methyltransferase superfamily. Cation-dependent O-methyltransferase family.</text>
</comment>
<dbReference type="GO" id="GO:0032259">
    <property type="term" value="P:methylation"/>
    <property type="evidence" value="ECO:0007669"/>
    <property type="project" value="UniProtKB-KW"/>
</dbReference>
<dbReference type="EMBL" id="CAKOGP040001980">
    <property type="protein sequence ID" value="CAJ1959056.1"/>
    <property type="molecule type" value="Genomic_DNA"/>
</dbReference>
<keyword evidence="3" id="KW-0808">Transferase</keyword>
<dbReference type="Pfam" id="PF01596">
    <property type="entry name" value="Methyltransf_3"/>
    <property type="match status" value="1"/>
</dbReference>
<dbReference type="EC" id="2.1.1.6" evidence="1"/>
<accession>A0AAD2G087</accession>
<evidence type="ECO:0000256" key="5">
    <source>
        <dbReference type="ARBA" id="ARBA00022939"/>
    </source>
</evidence>
<dbReference type="GO" id="GO:0006584">
    <property type="term" value="P:catecholamine metabolic process"/>
    <property type="evidence" value="ECO:0007669"/>
    <property type="project" value="UniProtKB-KW"/>
</dbReference>
<name>A0AAD2G087_9STRA</name>
<dbReference type="Gene3D" id="3.40.50.150">
    <property type="entry name" value="Vaccinia Virus protein VP39"/>
    <property type="match status" value="1"/>
</dbReference>
<protein>
    <recommendedName>
        <fullName evidence="1">catechol O-methyltransferase</fullName>
        <ecNumber evidence="1">2.1.1.6</ecNumber>
    </recommendedName>
</protein>
<evidence type="ECO:0000256" key="2">
    <source>
        <dbReference type="ARBA" id="ARBA00022603"/>
    </source>
</evidence>
<dbReference type="SUPFAM" id="SSF53335">
    <property type="entry name" value="S-adenosyl-L-methionine-dependent methyltransferases"/>
    <property type="match status" value="1"/>
</dbReference>
<dbReference type="PROSITE" id="PS51682">
    <property type="entry name" value="SAM_OMT_I"/>
    <property type="match status" value="1"/>
</dbReference>
<evidence type="ECO:0000256" key="4">
    <source>
        <dbReference type="ARBA" id="ARBA00022691"/>
    </source>
</evidence>